<reference evidence="2 3" key="1">
    <citation type="submission" date="2020-05" db="EMBL/GenBank/DDBJ databases">
        <title>Aquincola sp. isolate from soil.</title>
        <authorList>
            <person name="Han J."/>
            <person name="Kim D.-U."/>
        </authorList>
    </citation>
    <scope>NUCLEOTIDE SEQUENCE [LARGE SCALE GENOMIC DNA]</scope>
    <source>
        <strain evidence="2 3">S2</strain>
    </source>
</reference>
<comment type="caution">
    <text evidence="2">The sequence shown here is derived from an EMBL/GenBank/DDBJ whole genome shotgun (WGS) entry which is preliminary data.</text>
</comment>
<evidence type="ECO:0000256" key="1">
    <source>
        <dbReference type="SAM" id="MobiDB-lite"/>
    </source>
</evidence>
<dbReference type="EMBL" id="JABRWJ010000022">
    <property type="protein sequence ID" value="NRF72312.1"/>
    <property type="molecule type" value="Genomic_DNA"/>
</dbReference>
<feature type="region of interest" description="Disordered" evidence="1">
    <location>
        <begin position="1"/>
        <end position="22"/>
    </location>
</feature>
<dbReference type="Pfam" id="PF13279">
    <property type="entry name" value="4HBT_2"/>
    <property type="match status" value="1"/>
</dbReference>
<organism evidence="2 3">
    <name type="scientific">Pseudaquabacterium terrae</name>
    <dbReference type="NCBI Taxonomy" id="2732868"/>
    <lineage>
        <taxon>Bacteria</taxon>
        <taxon>Pseudomonadati</taxon>
        <taxon>Pseudomonadota</taxon>
        <taxon>Betaproteobacteria</taxon>
        <taxon>Burkholderiales</taxon>
        <taxon>Sphaerotilaceae</taxon>
        <taxon>Pseudaquabacterium</taxon>
    </lineage>
</organism>
<name>A0ABX2EUI8_9BURK</name>
<evidence type="ECO:0000313" key="3">
    <source>
        <dbReference type="Proteomes" id="UP000737171"/>
    </source>
</evidence>
<dbReference type="Gene3D" id="3.10.129.10">
    <property type="entry name" value="Hotdog Thioesterase"/>
    <property type="match status" value="1"/>
</dbReference>
<gene>
    <name evidence="2" type="ORF">HLB44_35575</name>
</gene>
<dbReference type="RefSeq" id="WP_173135293.1">
    <property type="nucleotide sequence ID" value="NZ_JABRWJ010000022.1"/>
</dbReference>
<dbReference type="SUPFAM" id="SSF54637">
    <property type="entry name" value="Thioesterase/thiol ester dehydrase-isomerase"/>
    <property type="match status" value="1"/>
</dbReference>
<protein>
    <submittedName>
        <fullName evidence="2">Thioesterase family protein</fullName>
    </submittedName>
</protein>
<accession>A0ABX2EUI8</accession>
<dbReference type="InterPro" id="IPR029069">
    <property type="entry name" value="HotDog_dom_sf"/>
</dbReference>
<dbReference type="CDD" id="cd00586">
    <property type="entry name" value="4HBT"/>
    <property type="match status" value="1"/>
</dbReference>
<keyword evidence="3" id="KW-1185">Reference proteome</keyword>
<dbReference type="Proteomes" id="UP000737171">
    <property type="component" value="Unassembled WGS sequence"/>
</dbReference>
<sequence length="188" mass="21209">MRDLQGPHGVITPYEGNPHRDWDSDATIPAPLRVHQTPVKPEWVDYNKHMSESCYLLVFGDNSDAFFRYVGIDEAYRASGLSFYTVETHIHYLREAMEGEPLRLSYQLLDLDRKRAHVFQAMHHGGSGALLATAEQLLVHVDLHTGRSAPLPGELYERLLAIRAAHALLPTPEQAGHTIGIRRPRDTP</sequence>
<evidence type="ECO:0000313" key="2">
    <source>
        <dbReference type="EMBL" id="NRF72312.1"/>
    </source>
</evidence>
<proteinExistence type="predicted"/>